<evidence type="ECO:0000256" key="4">
    <source>
        <dbReference type="SAM" id="Phobius"/>
    </source>
</evidence>
<accession>A0A846QT87</accession>
<proteinExistence type="inferred from homology"/>
<keyword evidence="4" id="KW-1133">Transmembrane helix</keyword>
<evidence type="ECO:0000256" key="2">
    <source>
        <dbReference type="ARBA" id="ARBA00022676"/>
    </source>
</evidence>
<dbReference type="AlphaFoldDB" id="A0A846QT87"/>
<keyword evidence="7" id="KW-1185">Reference proteome</keyword>
<dbReference type="InterPro" id="IPR001173">
    <property type="entry name" value="Glyco_trans_2-like"/>
</dbReference>
<evidence type="ECO:0000313" key="6">
    <source>
        <dbReference type="EMBL" id="NJB68675.1"/>
    </source>
</evidence>
<name>A0A846QT87_9BACT</name>
<dbReference type="InterPro" id="IPR029044">
    <property type="entry name" value="Nucleotide-diphossugar_trans"/>
</dbReference>
<feature type="transmembrane region" description="Helical" evidence="4">
    <location>
        <begin position="266"/>
        <end position="288"/>
    </location>
</feature>
<protein>
    <submittedName>
        <fullName evidence="6">GT2 family glycosyltransferase</fullName>
    </submittedName>
</protein>
<reference evidence="6 7" key="1">
    <citation type="submission" date="2020-03" db="EMBL/GenBank/DDBJ databases">
        <title>Genomic Encyclopedia of Type Strains, Phase IV (KMG-IV): sequencing the most valuable type-strain genomes for metagenomic binning, comparative biology and taxonomic classification.</title>
        <authorList>
            <person name="Goeker M."/>
        </authorList>
    </citation>
    <scope>NUCLEOTIDE SEQUENCE [LARGE SCALE GENOMIC DNA]</scope>
    <source>
        <strain evidence="6 7">DSM 24233</strain>
    </source>
</reference>
<evidence type="ECO:0000256" key="1">
    <source>
        <dbReference type="ARBA" id="ARBA00006739"/>
    </source>
</evidence>
<dbReference type="SUPFAM" id="SSF53448">
    <property type="entry name" value="Nucleotide-diphospho-sugar transferases"/>
    <property type="match status" value="1"/>
</dbReference>
<sequence>MPDVSVIIPFQTPGDYLRQTLDNLALMRGPDFEVILLPDGEMGDFDARCGDADVVVIATGAVSPAIKRDRGAERARGAYLAFIDDDAYPAPDWLERAIAHFADPDIGAVAGPQVTPPEDGFWQKVSGAIFVSPLNGSAALRYWPGKAGADVDDWPSVNLIVRAEDFRAVGGFDSAYWPGEDTKLCLDLVRRLGRRIRYEPGAVVYHHRRSGFVRHMRQVGNYGLHRGFFAKRYPQTSRRLAYFMPMAFFLFAVFGWFSLFAGSTAAALYALGWTVYAAAILLSTLGVFARLRDARIAVATIPYQVGTHFWYGWRFLKGFLFVKELRSTLGR</sequence>
<keyword evidence="4" id="KW-0472">Membrane</keyword>
<evidence type="ECO:0000256" key="3">
    <source>
        <dbReference type="ARBA" id="ARBA00022679"/>
    </source>
</evidence>
<feature type="transmembrane region" description="Helical" evidence="4">
    <location>
        <begin position="240"/>
        <end position="260"/>
    </location>
</feature>
<evidence type="ECO:0000313" key="7">
    <source>
        <dbReference type="Proteomes" id="UP000580856"/>
    </source>
</evidence>
<evidence type="ECO:0000259" key="5">
    <source>
        <dbReference type="Pfam" id="PF00535"/>
    </source>
</evidence>
<gene>
    <name evidence="6" type="ORF">GGQ74_002348</name>
</gene>
<feature type="domain" description="Glycosyltransferase 2-like" evidence="5">
    <location>
        <begin position="5"/>
        <end position="146"/>
    </location>
</feature>
<dbReference type="Proteomes" id="UP000580856">
    <property type="component" value="Unassembled WGS sequence"/>
</dbReference>
<organism evidence="6 7">
    <name type="scientific">Desulfobaculum xiamenense</name>
    <dbReference type="NCBI Taxonomy" id="995050"/>
    <lineage>
        <taxon>Bacteria</taxon>
        <taxon>Pseudomonadati</taxon>
        <taxon>Thermodesulfobacteriota</taxon>
        <taxon>Desulfovibrionia</taxon>
        <taxon>Desulfovibrionales</taxon>
        <taxon>Desulfovibrionaceae</taxon>
        <taxon>Desulfobaculum</taxon>
    </lineage>
</organism>
<dbReference type="RefSeq" id="WP_245168236.1">
    <property type="nucleotide sequence ID" value="NZ_JAATJA010000002.1"/>
</dbReference>
<dbReference type="Pfam" id="PF00535">
    <property type="entry name" value="Glycos_transf_2"/>
    <property type="match status" value="1"/>
</dbReference>
<dbReference type="GO" id="GO:0016757">
    <property type="term" value="F:glycosyltransferase activity"/>
    <property type="evidence" value="ECO:0007669"/>
    <property type="project" value="UniProtKB-KW"/>
</dbReference>
<keyword evidence="4" id="KW-0812">Transmembrane</keyword>
<comment type="caution">
    <text evidence="6">The sequence shown here is derived from an EMBL/GenBank/DDBJ whole genome shotgun (WGS) entry which is preliminary data.</text>
</comment>
<keyword evidence="2" id="KW-0328">Glycosyltransferase</keyword>
<dbReference type="EMBL" id="JAATJA010000002">
    <property type="protein sequence ID" value="NJB68675.1"/>
    <property type="molecule type" value="Genomic_DNA"/>
</dbReference>
<dbReference type="PANTHER" id="PTHR43179">
    <property type="entry name" value="RHAMNOSYLTRANSFERASE WBBL"/>
    <property type="match status" value="1"/>
</dbReference>
<dbReference type="PANTHER" id="PTHR43179:SF12">
    <property type="entry name" value="GALACTOFURANOSYLTRANSFERASE GLFT2"/>
    <property type="match status" value="1"/>
</dbReference>
<keyword evidence="3 6" id="KW-0808">Transferase</keyword>
<comment type="similarity">
    <text evidence="1">Belongs to the glycosyltransferase 2 family.</text>
</comment>
<dbReference type="Gene3D" id="3.90.550.10">
    <property type="entry name" value="Spore Coat Polysaccharide Biosynthesis Protein SpsA, Chain A"/>
    <property type="match status" value="1"/>
</dbReference>